<dbReference type="SUPFAM" id="SSF53639">
    <property type="entry name" value="AraD/HMP-PK domain-like"/>
    <property type="match status" value="1"/>
</dbReference>
<comment type="cofactor">
    <cofactor evidence="1">
        <name>Zn(2+)</name>
        <dbReference type="ChEBI" id="CHEBI:29105"/>
    </cofactor>
</comment>
<dbReference type="SMART" id="SM01007">
    <property type="entry name" value="Aldolase_II"/>
    <property type="match status" value="1"/>
</dbReference>
<evidence type="ECO:0000313" key="13">
    <source>
        <dbReference type="EMBL" id="SDK28600.1"/>
    </source>
</evidence>
<evidence type="ECO:0000256" key="8">
    <source>
        <dbReference type="ARBA" id="ARBA00044772"/>
    </source>
</evidence>
<dbReference type="GO" id="GO:0046872">
    <property type="term" value="F:metal ion binding"/>
    <property type="evidence" value="ECO:0007669"/>
    <property type="project" value="UniProtKB-KW"/>
</dbReference>
<sequence length="217" mass="23295">MSAEARLREQVCLFAKSLYDRGLTPGASGNISARLEDGRLLVTPTGSCFGRLDPARLSVLDEARAHIDGDAPTKEVALHAAFYETRPAQTGAVVHLHSTHSVALSMLPDTDPEDMIPPLTAYGIMKLGKVKLLPYFMPGDPAMGEAIRGLAGKRSAVVLANHGPVVAGKDLEAACYAMEELEETSKLAILTRGLSPKMLNEAQIQGLVTKFNVEWDD</sequence>
<dbReference type="GO" id="GO:0019323">
    <property type="term" value="P:pentose catabolic process"/>
    <property type="evidence" value="ECO:0007669"/>
    <property type="project" value="InterPro"/>
</dbReference>
<dbReference type="PANTHER" id="PTHR22789:SF0">
    <property type="entry name" value="3-OXO-TETRONATE 4-PHOSPHATE DECARBOXYLASE-RELATED"/>
    <property type="match status" value="1"/>
</dbReference>
<reference evidence="13 14" key="1">
    <citation type="submission" date="2016-10" db="EMBL/GenBank/DDBJ databases">
        <authorList>
            <person name="de Groot N.N."/>
        </authorList>
    </citation>
    <scope>NUCLEOTIDE SEQUENCE [LARGE SCALE GENOMIC DNA]</scope>
    <source>
        <strain evidence="13 14">DSM 25294</strain>
    </source>
</reference>
<comment type="function">
    <text evidence="7">Catalyzes the decarboxylation of 3-oxo-tetronate 4-phosphate to dihydroxyacetone phosphate (DHAP) and CO(2).</text>
</comment>
<keyword evidence="4" id="KW-0862">Zinc</keyword>
<dbReference type="AlphaFoldDB" id="A0A1G9APU2"/>
<evidence type="ECO:0000256" key="3">
    <source>
        <dbReference type="ARBA" id="ARBA00022723"/>
    </source>
</evidence>
<dbReference type="FunFam" id="3.40.225.10:FF:000008">
    <property type="entry name" value="Sugar aldolase"/>
    <property type="match status" value="1"/>
</dbReference>
<keyword evidence="3" id="KW-0479">Metal-binding</keyword>
<organism evidence="13 14">
    <name type="scientific">Aliiruegeria lutimaris</name>
    <dbReference type="NCBI Taxonomy" id="571298"/>
    <lineage>
        <taxon>Bacteria</taxon>
        <taxon>Pseudomonadati</taxon>
        <taxon>Pseudomonadota</taxon>
        <taxon>Alphaproteobacteria</taxon>
        <taxon>Rhodobacterales</taxon>
        <taxon>Roseobacteraceae</taxon>
        <taxon>Aliiruegeria</taxon>
    </lineage>
</organism>
<evidence type="ECO:0000256" key="10">
    <source>
        <dbReference type="ARBA" id="ARBA00047520"/>
    </source>
</evidence>
<evidence type="ECO:0000259" key="12">
    <source>
        <dbReference type="SMART" id="SM01007"/>
    </source>
</evidence>
<proteinExistence type="inferred from homology"/>
<gene>
    <name evidence="13" type="ORF">SAMN04488026_103637</name>
</gene>
<dbReference type="GO" id="GO:0016832">
    <property type="term" value="F:aldehyde-lyase activity"/>
    <property type="evidence" value="ECO:0007669"/>
    <property type="project" value="InterPro"/>
</dbReference>
<dbReference type="EMBL" id="FNEK01000036">
    <property type="protein sequence ID" value="SDK28600.1"/>
    <property type="molecule type" value="Genomic_DNA"/>
</dbReference>
<evidence type="ECO:0000256" key="4">
    <source>
        <dbReference type="ARBA" id="ARBA00022833"/>
    </source>
</evidence>
<evidence type="ECO:0000256" key="9">
    <source>
        <dbReference type="ARBA" id="ARBA00044803"/>
    </source>
</evidence>
<keyword evidence="5" id="KW-0456">Lyase</keyword>
<protein>
    <recommendedName>
        <fullName evidence="9">3-oxo-tetronate 4-phosphate decarboxylase</fullName>
        <ecNumber evidence="8">4.1.1.104</ecNumber>
    </recommendedName>
</protein>
<comment type="similarity">
    <text evidence="2">Belongs to the aldolase class II family. AraD/FucA subfamily.</text>
</comment>
<dbReference type="InterPro" id="IPR050197">
    <property type="entry name" value="Aldolase_class_II_sugar_metab"/>
</dbReference>
<dbReference type="OrthoDB" id="5500703at2"/>
<dbReference type="InterPro" id="IPR001303">
    <property type="entry name" value="Aldolase_II/adducin_N"/>
</dbReference>
<dbReference type="RefSeq" id="WP_093158610.1">
    <property type="nucleotide sequence ID" value="NZ_FNEK01000036.1"/>
</dbReference>
<feature type="domain" description="Class II aldolase/adducin N-terminal" evidence="12">
    <location>
        <begin position="9"/>
        <end position="189"/>
    </location>
</feature>
<comment type="catalytic activity">
    <reaction evidence="10">
        <text>3-dehydro-4-O-phospho-D-erythronate + H(+) = dihydroxyacetone phosphate + CO2</text>
        <dbReference type="Rhea" id="RHEA:52416"/>
        <dbReference type="ChEBI" id="CHEBI:15378"/>
        <dbReference type="ChEBI" id="CHEBI:16526"/>
        <dbReference type="ChEBI" id="CHEBI:57642"/>
        <dbReference type="ChEBI" id="CHEBI:136593"/>
        <dbReference type="EC" id="4.1.1.104"/>
    </reaction>
</comment>
<keyword evidence="6" id="KW-0119">Carbohydrate metabolism</keyword>
<evidence type="ECO:0000256" key="7">
    <source>
        <dbReference type="ARBA" id="ARBA00044745"/>
    </source>
</evidence>
<evidence type="ECO:0000313" key="14">
    <source>
        <dbReference type="Proteomes" id="UP000199382"/>
    </source>
</evidence>
<dbReference type="Proteomes" id="UP000199382">
    <property type="component" value="Unassembled WGS sequence"/>
</dbReference>
<name>A0A1G9APU2_9RHOB</name>
<evidence type="ECO:0000256" key="11">
    <source>
        <dbReference type="ARBA" id="ARBA00048603"/>
    </source>
</evidence>
<dbReference type="PANTHER" id="PTHR22789">
    <property type="entry name" value="FUCULOSE PHOSPHATE ALDOLASE"/>
    <property type="match status" value="1"/>
</dbReference>
<dbReference type="GO" id="GO:0005829">
    <property type="term" value="C:cytosol"/>
    <property type="evidence" value="ECO:0007669"/>
    <property type="project" value="TreeGrafter"/>
</dbReference>
<dbReference type="STRING" id="571298.SAMN04488026_103637"/>
<evidence type="ECO:0000256" key="2">
    <source>
        <dbReference type="ARBA" id="ARBA00010037"/>
    </source>
</evidence>
<dbReference type="NCBIfam" id="NF006000">
    <property type="entry name" value="PRK08130.1"/>
    <property type="match status" value="1"/>
</dbReference>
<comment type="catalytic activity">
    <reaction evidence="11">
        <text>3-dehydro-4-O-phospho-L-erythronate + H(+) = dihydroxyacetone phosphate + CO2</text>
        <dbReference type="Rhea" id="RHEA:52404"/>
        <dbReference type="ChEBI" id="CHEBI:15378"/>
        <dbReference type="ChEBI" id="CHEBI:16526"/>
        <dbReference type="ChEBI" id="CHEBI:57642"/>
        <dbReference type="ChEBI" id="CHEBI:136592"/>
        <dbReference type="EC" id="4.1.1.104"/>
    </reaction>
</comment>
<dbReference type="Pfam" id="PF00596">
    <property type="entry name" value="Aldolase_II"/>
    <property type="match status" value="1"/>
</dbReference>
<dbReference type="InterPro" id="IPR050013">
    <property type="entry name" value="OtnC"/>
</dbReference>
<keyword evidence="14" id="KW-1185">Reference proteome</keyword>
<dbReference type="Gene3D" id="3.40.225.10">
    <property type="entry name" value="Class II aldolase/adducin N-terminal domain"/>
    <property type="match status" value="1"/>
</dbReference>
<dbReference type="NCBIfam" id="NF043034">
    <property type="entry name" value="OxoTetrPhDc"/>
    <property type="match status" value="1"/>
</dbReference>
<evidence type="ECO:0000256" key="5">
    <source>
        <dbReference type="ARBA" id="ARBA00023239"/>
    </source>
</evidence>
<dbReference type="InterPro" id="IPR036409">
    <property type="entry name" value="Aldolase_II/adducin_N_sf"/>
</dbReference>
<accession>A0A1G9APU2</accession>
<evidence type="ECO:0000256" key="6">
    <source>
        <dbReference type="ARBA" id="ARBA00023277"/>
    </source>
</evidence>
<dbReference type="EC" id="4.1.1.104" evidence="8"/>
<evidence type="ECO:0000256" key="1">
    <source>
        <dbReference type="ARBA" id="ARBA00001947"/>
    </source>
</evidence>